<dbReference type="RefSeq" id="WP_343972391.1">
    <property type="nucleotide sequence ID" value="NZ_BAAAJG010000003.1"/>
</dbReference>
<name>A0ABW4FD99_9PSEU</name>
<gene>
    <name evidence="2" type="ORF">ACFSCY_01645</name>
</gene>
<dbReference type="Proteomes" id="UP001597145">
    <property type="component" value="Unassembled WGS sequence"/>
</dbReference>
<evidence type="ECO:0000313" key="2">
    <source>
        <dbReference type="EMBL" id="MFD1528139.1"/>
    </source>
</evidence>
<evidence type="ECO:0000313" key="3">
    <source>
        <dbReference type="Proteomes" id="UP001597145"/>
    </source>
</evidence>
<dbReference type="EMBL" id="JBHUCP010000001">
    <property type="protein sequence ID" value="MFD1528139.1"/>
    <property type="molecule type" value="Genomic_DNA"/>
</dbReference>
<sequence>MAHPEPRARVARAFGPAAPFDAGPFDPASFDPAPFDAAPFDADPFDPADPLGAAARPFHARGPFSVH</sequence>
<keyword evidence="3" id="KW-1185">Reference proteome</keyword>
<feature type="compositionally biased region" description="Low complexity" evidence="1">
    <location>
        <begin position="23"/>
        <end position="42"/>
    </location>
</feature>
<feature type="region of interest" description="Disordered" evidence="1">
    <location>
        <begin position="23"/>
        <end position="67"/>
    </location>
</feature>
<accession>A0ABW4FD99</accession>
<organism evidence="2 3">
    <name type="scientific">Pseudonocardia aurantiaca</name>
    <dbReference type="NCBI Taxonomy" id="75290"/>
    <lineage>
        <taxon>Bacteria</taxon>
        <taxon>Bacillati</taxon>
        <taxon>Actinomycetota</taxon>
        <taxon>Actinomycetes</taxon>
        <taxon>Pseudonocardiales</taxon>
        <taxon>Pseudonocardiaceae</taxon>
        <taxon>Pseudonocardia</taxon>
    </lineage>
</organism>
<comment type="caution">
    <text evidence="2">The sequence shown here is derived from an EMBL/GenBank/DDBJ whole genome shotgun (WGS) entry which is preliminary data.</text>
</comment>
<proteinExistence type="predicted"/>
<evidence type="ECO:0000256" key="1">
    <source>
        <dbReference type="SAM" id="MobiDB-lite"/>
    </source>
</evidence>
<reference evidence="3" key="1">
    <citation type="journal article" date="2019" name="Int. J. Syst. Evol. Microbiol.">
        <title>The Global Catalogue of Microorganisms (GCM) 10K type strain sequencing project: providing services to taxonomists for standard genome sequencing and annotation.</title>
        <authorList>
            <consortium name="The Broad Institute Genomics Platform"/>
            <consortium name="The Broad Institute Genome Sequencing Center for Infectious Disease"/>
            <person name="Wu L."/>
            <person name="Ma J."/>
        </authorList>
    </citation>
    <scope>NUCLEOTIDE SEQUENCE [LARGE SCALE GENOMIC DNA]</scope>
    <source>
        <strain evidence="3">JCM 12165</strain>
    </source>
</reference>
<protein>
    <submittedName>
        <fullName evidence="2">Uncharacterized protein</fullName>
    </submittedName>
</protein>